<gene>
    <name evidence="3" type="ORF">H9761_18665</name>
</gene>
<evidence type="ECO:0000256" key="1">
    <source>
        <dbReference type="SAM" id="MobiDB-lite"/>
    </source>
</evidence>
<name>A0A9D2NIY8_9FIRM</name>
<organism evidence="3 4">
    <name type="scientific">Candidatus Eisenbergiella merdavium</name>
    <dbReference type="NCBI Taxonomy" id="2838551"/>
    <lineage>
        <taxon>Bacteria</taxon>
        <taxon>Bacillati</taxon>
        <taxon>Bacillota</taxon>
        <taxon>Clostridia</taxon>
        <taxon>Lachnospirales</taxon>
        <taxon>Lachnospiraceae</taxon>
        <taxon>Eisenbergiella</taxon>
    </lineage>
</organism>
<keyword evidence="2" id="KW-0472">Membrane</keyword>
<comment type="caution">
    <text evidence="3">The sequence shown here is derived from an EMBL/GenBank/DDBJ whole genome shotgun (WGS) entry which is preliminary data.</text>
</comment>
<reference evidence="3" key="1">
    <citation type="journal article" date="2021" name="PeerJ">
        <title>Extensive microbial diversity within the chicken gut microbiome revealed by metagenomics and culture.</title>
        <authorList>
            <person name="Gilroy R."/>
            <person name="Ravi A."/>
            <person name="Getino M."/>
            <person name="Pursley I."/>
            <person name="Horton D.L."/>
            <person name="Alikhan N.F."/>
            <person name="Baker D."/>
            <person name="Gharbi K."/>
            <person name="Hall N."/>
            <person name="Watson M."/>
            <person name="Adriaenssens E.M."/>
            <person name="Foster-Nyarko E."/>
            <person name="Jarju S."/>
            <person name="Secka A."/>
            <person name="Antonio M."/>
            <person name="Oren A."/>
            <person name="Chaudhuri R.R."/>
            <person name="La Ragione R."/>
            <person name="Hildebrand F."/>
            <person name="Pallen M.J."/>
        </authorList>
    </citation>
    <scope>NUCLEOTIDE SEQUENCE</scope>
    <source>
        <strain evidence="3">USAMLcec2-132</strain>
    </source>
</reference>
<dbReference type="AlphaFoldDB" id="A0A9D2NIY8"/>
<feature type="transmembrane region" description="Helical" evidence="2">
    <location>
        <begin position="140"/>
        <end position="158"/>
    </location>
</feature>
<reference evidence="3" key="2">
    <citation type="submission" date="2021-04" db="EMBL/GenBank/DDBJ databases">
        <authorList>
            <person name="Gilroy R."/>
        </authorList>
    </citation>
    <scope>NUCLEOTIDE SEQUENCE</scope>
    <source>
        <strain evidence="3">USAMLcec2-132</strain>
    </source>
</reference>
<protein>
    <submittedName>
        <fullName evidence="3">Uncharacterized protein</fullName>
    </submittedName>
</protein>
<evidence type="ECO:0000313" key="4">
    <source>
        <dbReference type="Proteomes" id="UP000823891"/>
    </source>
</evidence>
<keyword evidence="2" id="KW-0812">Transmembrane</keyword>
<sequence>MDGKSRAFTAFWKKWEDWLLPGLLCLLLFLWTGLAWDYHFDLNDDVLIRDILSGVYTGEPEALTAQLLWPLAALLSGLYRLLPGVPVFGLFLWLCQAGSVFQILRRSVRLFDGPVKLLAGAAETLLFAACLTYHLVFVQYTVTAGLLAAAAVVSFLTLEEREEEGAAAFWLRGLPAALLFWLALCLRSEMALLLLPLAGVGGIWKWTGRRPALTGRNAASFLGLFGLILGGVFLCFGADRLACSAPDWREFEGLFDARTEIYDFYDAALRSWEENREFYESLGLTEAQCALLSNYNYGADDAIDAQVLERIAAHGKETRGTFAHSLSEGVWLYAQRLKNNRAIVPDDQLPWLLLEGGLGALLLALAFAGWMRRRTQNGGRKAGVPETNDRKKGNRNMGVRRTADTRGIRGTGVFWKLLLFGAVRSGLWLYLILRERVPERISHPLYLCELLLLAWLLLDTWRACFPKTPLEETLLEENMSFMGKAPFSEKTARAAEITVSLLFLAAGLLLLPQEVRRTGQEYARRQQVNQVNLAALSRYEEEPELLYLADVMSTVEFSEKLFTEKSRPGNYDLLGGWLCKSPHSQKKLAAFGYETMGQAILTGENVRFVGEPGADFSWLSALLAEHGVSGKLVQEEEISAGGRSLFIWRLDREE</sequence>
<feature type="transmembrane region" description="Helical" evidence="2">
    <location>
        <begin position="413"/>
        <end position="433"/>
    </location>
</feature>
<feature type="transmembrane region" description="Helical" evidence="2">
    <location>
        <begin position="178"/>
        <end position="198"/>
    </location>
</feature>
<dbReference type="EMBL" id="DWWS01000069">
    <property type="protein sequence ID" value="HJC25688.1"/>
    <property type="molecule type" value="Genomic_DNA"/>
</dbReference>
<evidence type="ECO:0000256" key="2">
    <source>
        <dbReference type="SAM" id="Phobius"/>
    </source>
</evidence>
<feature type="region of interest" description="Disordered" evidence="1">
    <location>
        <begin position="377"/>
        <end position="398"/>
    </location>
</feature>
<proteinExistence type="predicted"/>
<feature type="transmembrane region" description="Helical" evidence="2">
    <location>
        <begin position="218"/>
        <end position="238"/>
    </location>
</feature>
<feature type="transmembrane region" description="Helical" evidence="2">
    <location>
        <begin position="351"/>
        <end position="371"/>
    </location>
</feature>
<accession>A0A9D2NIY8</accession>
<feature type="transmembrane region" description="Helical" evidence="2">
    <location>
        <begin position="67"/>
        <end position="94"/>
    </location>
</feature>
<evidence type="ECO:0000313" key="3">
    <source>
        <dbReference type="EMBL" id="HJC25688.1"/>
    </source>
</evidence>
<dbReference type="Proteomes" id="UP000823891">
    <property type="component" value="Unassembled WGS sequence"/>
</dbReference>
<keyword evidence="2" id="KW-1133">Transmembrane helix</keyword>